<keyword evidence="2" id="KW-1185">Reference proteome</keyword>
<evidence type="ECO:0000313" key="1">
    <source>
        <dbReference type="EMBL" id="RJY02336.1"/>
    </source>
</evidence>
<organism evidence="1 2">
    <name type="scientific">Parashewanella spongiae</name>
    <dbReference type="NCBI Taxonomy" id="342950"/>
    <lineage>
        <taxon>Bacteria</taxon>
        <taxon>Pseudomonadati</taxon>
        <taxon>Pseudomonadota</taxon>
        <taxon>Gammaproteobacteria</taxon>
        <taxon>Alteromonadales</taxon>
        <taxon>Shewanellaceae</taxon>
        <taxon>Parashewanella</taxon>
    </lineage>
</organism>
<comment type="caution">
    <text evidence="1">The sequence shown here is derived from an EMBL/GenBank/DDBJ whole genome shotgun (WGS) entry which is preliminary data.</text>
</comment>
<dbReference type="AlphaFoldDB" id="A0A3A6SUQ9"/>
<sequence length="93" mass="11069">MHSHSIQPELEQQCFYFLYKQDLEDLHLQSKCKPIIDGYSLAVSRIIKHFDRSPDNLEYRDLKQYISMPYFNLTLGVPSKLSAMACSFFYRIR</sequence>
<name>A0A3A6SUQ9_9GAMM</name>
<dbReference type="Proteomes" id="UP000273022">
    <property type="component" value="Unassembled WGS sequence"/>
</dbReference>
<gene>
    <name evidence="1" type="ORF">D5R81_19295</name>
</gene>
<protein>
    <submittedName>
        <fullName evidence="1">Uncharacterized protein</fullName>
    </submittedName>
</protein>
<accession>A0A3A6SUQ9</accession>
<evidence type="ECO:0000313" key="2">
    <source>
        <dbReference type="Proteomes" id="UP000273022"/>
    </source>
</evidence>
<reference evidence="1 2" key="1">
    <citation type="submission" date="2018-09" db="EMBL/GenBank/DDBJ databases">
        <title>Phylogeny of the Shewanellaceae, and recommendation for two new genera, Pseudoshewanella and Parashewanella.</title>
        <authorList>
            <person name="Wang G."/>
        </authorList>
    </citation>
    <scope>NUCLEOTIDE SEQUENCE [LARGE SCALE GENOMIC DNA]</scope>
    <source>
        <strain evidence="1 2">KCTC 22492</strain>
    </source>
</reference>
<dbReference type="RefSeq" id="WP_121855202.1">
    <property type="nucleotide sequence ID" value="NZ_JAKILH010000234.1"/>
</dbReference>
<proteinExistence type="predicted"/>
<dbReference type="EMBL" id="QYYH01000218">
    <property type="protein sequence ID" value="RJY02336.1"/>
    <property type="molecule type" value="Genomic_DNA"/>
</dbReference>